<gene>
    <name evidence="2" type="ORF">ASU31_24230</name>
</gene>
<keyword evidence="1" id="KW-0732">Signal</keyword>
<name>A0A0T5VHX7_9SPHI</name>
<reference evidence="2 3" key="1">
    <citation type="submission" date="2015-11" db="EMBL/GenBank/DDBJ databases">
        <title>Sequence of Pedobacter ginsenosidimutans.</title>
        <authorList>
            <person name="Carson E."/>
            <person name="Keyser V."/>
            <person name="Newman J."/>
            <person name="Miller J."/>
        </authorList>
    </citation>
    <scope>NUCLEOTIDE SEQUENCE [LARGE SCALE GENOMIC DNA]</scope>
    <source>
        <strain evidence="2 3">KACC 14530</strain>
    </source>
</reference>
<comment type="caution">
    <text evidence="2">The sequence shown here is derived from an EMBL/GenBank/DDBJ whole genome shotgun (WGS) entry which is preliminary data.</text>
</comment>
<dbReference type="EMBL" id="LMZQ01000042">
    <property type="protein sequence ID" value="KRT13488.1"/>
    <property type="molecule type" value="Genomic_DNA"/>
</dbReference>
<evidence type="ECO:0000313" key="2">
    <source>
        <dbReference type="EMBL" id="KRT13488.1"/>
    </source>
</evidence>
<dbReference type="AlphaFoldDB" id="A0A0T5VHX7"/>
<evidence type="ECO:0000313" key="3">
    <source>
        <dbReference type="Proteomes" id="UP000051950"/>
    </source>
</evidence>
<dbReference type="OrthoDB" id="762409at2"/>
<organism evidence="2 3">
    <name type="scientific">Pedobacter ginsenosidimutans</name>
    <dbReference type="NCBI Taxonomy" id="687842"/>
    <lineage>
        <taxon>Bacteria</taxon>
        <taxon>Pseudomonadati</taxon>
        <taxon>Bacteroidota</taxon>
        <taxon>Sphingobacteriia</taxon>
        <taxon>Sphingobacteriales</taxon>
        <taxon>Sphingobacteriaceae</taxon>
        <taxon>Pedobacter</taxon>
    </lineage>
</organism>
<proteinExistence type="predicted"/>
<accession>A0A0T5VHX7</accession>
<dbReference type="PROSITE" id="PS51257">
    <property type="entry name" value="PROKAR_LIPOPROTEIN"/>
    <property type="match status" value="1"/>
</dbReference>
<feature type="chain" id="PRO_5006665104" evidence="1">
    <location>
        <begin position="27"/>
        <end position="208"/>
    </location>
</feature>
<keyword evidence="3" id="KW-1185">Reference proteome</keyword>
<dbReference type="Proteomes" id="UP000051950">
    <property type="component" value="Unassembled WGS sequence"/>
</dbReference>
<feature type="signal peptide" evidence="1">
    <location>
        <begin position="1"/>
        <end position="26"/>
    </location>
</feature>
<dbReference type="RefSeq" id="WP_057934823.1">
    <property type="nucleotide sequence ID" value="NZ_LMZQ01000042.1"/>
</dbReference>
<sequence>MKSAKPSALVLLLITSLSCLSIHVLAQNKQIKQSDIFENIDRLNGNDMIERLAAQRSAFNKNRSKNSLPKAEYIINRNNLTLISFNGLDYYVKNNRVIGIQGLNLSDEVLNQITDKLVLLDSIQFNHSERSNTEHFNPNVDFQKIRNIDRQFMLTLKILSSTVRDIAALTKSENPSLTVENNVAKMRLPNIDKAAEKSNIQSLVLLSK</sequence>
<evidence type="ECO:0000256" key="1">
    <source>
        <dbReference type="SAM" id="SignalP"/>
    </source>
</evidence>
<protein>
    <submittedName>
        <fullName evidence="2">Uncharacterized protein</fullName>
    </submittedName>
</protein>